<dbReference type="InterPro" id="IPR002130">
    <property type="entry name" value="Cyclophilin-type_PPIase_dom"/>
</dbReference>
<evidence type="ECO:0000313" key="7">
    <source>
        <dbReference type="Proteomes" id="UP000504635"/>
    </source>
</evidence>
<feature type="domain" description="PPIase cyclophilin-type" evidence="6">
    <location>
        <begin position="57"/>
        <end position="209"/>
    </location>
</feature>
<accession>A0A6J2Y7Z6</accession>
<dbReference type="AlphaFoldDB" id="A0A6J2Y7Z6"/>
<dbReference type="InParanoid" id="A0A6J2Y7Z6"/>
<evidence type="ECO:0000256" key="4">
    <source>
        <dbReference type="ARBA" id="ARBA00023235"/>
    </source>
</evidence>
<keyword evidence="4 8" id="KW-0413">Isomerase</keyword>
<keyword evidence="7" id="KW-1185">Reference proteome</keyword>
<dbReference type="Pfam" id="PF00160">
    <property type="entry name" value="Pro_isomerase"/>
    <property type="match status" value="1"/>
</dbReference>
<gene>
    <name evidence="8" type="primary">LOC115885245</name>
</gene>
<sequence>MSDFPPERNQNSSVYEARSLFNGRDGASFKLLQPFFKFCCKFVWIKRHIHKILNIPGRVIIRLFNDVVPKCAENLRALCTGEKGIGRLQKPLHYKNSRIHKVIPQCMIQGGDIIKGDGTSGESIYGECFDDENFSIKHDKPGLVGLIRNGSNKNSSQFYITTVPCYHLDNSNVVVGEVIKGLDIIIEMSEIPKCNDLPLQEILIADCGQLEPTVSWNVNENDGTLDVYPPWPNDLDHTFDENQFETVVTNINVSGNMYFKKQSYLDAERKYKKAIRYIDWYFRKNTQSPKELAEFKNKVLLNLTAVRLNINKNKEALENCNEVLKDNPNSGKAYYRRARAKMGLKEYDDALSDLNKAYNLHPTDRNIKHLFDIIKTKKRLYTEKERKFCLKAFSY</sequence>
<feature type="repeat" description="TPR" evidence="5">
    <location>
        <begin position="331"/>
        <end position="364"/>
    </location>
</feature>
<dbReference type="EC" id="5.2.1.8" evidence="2"/>
<evidence type="ECO:0000259" key="6">
    <source>
        <dbReference type="PROSITE" id="PS50072"/>
    </source>
</evidence>
<dbReference type="Gene3D" id="1.25.40.10">
    <property type="entry name" value="Tetratricopeptide repeat domain"/>
    <property type="match status" value="1"/>
</dbReference>
<dbReference type="FunCoup" id="A0A6J2Y7Z6">
    <property type="interactions" value="2107"/>
</dbReference>
<dbReference type="GO" id="GO:0003755">
    <property type="term" value="F:peptidyl-prolyl cis-trans isomerase activity"/>
    <property type="evidence" value="ECO:0007669"/>
    <property type="project" value="UniProtKB-KW"/>
</dbReference>
<dbReference type="Proteomes" id="UP000504635">
    <property type="component" value="Unplaced"/>
</dbReference>
<dbReference type="Gene3D" id="2.40.100.10">
    <property type="entry name" value="Cyclophilin-like"/>
    <property type="match status" value="1"/>
</dbReference>
<dbReference type="PROSITE" id="PS50005">
    <property type="entry name" value="TPR"/>
    <property type="match status" value="1"/>
</dbReference>
<dbReference type="KEGG" id="soy:115885245"/>
<dbReference type="InterPro" id="IPR029000">
    <property type="entry name" value="Cyclophilin-like_dom_sf"/>
</dbReference>
<dbReference type="GO" id="GO:0006457">
    <property type="term" value="P:protein folding"/>
    <property type="evidence" value="ECO:0007669"/>
    <property type="project" value="TreeGrafter"/>
</dbReference>
<evidence type="ECO:0000313" key="8">
    <source>
        <dbReference type="RefSeq" id="XP_030759943.1"/>
    </source>
</evidence>
<dbReference type="PANTHER" id="PTHR11071">
    <property type="entry name" value="PEPTIDYL-PROLYL CIS-TRANS ISOMERASE"/>
    <property type="match status" value="1"/>
</dbReference>
<dbReference type="PANTHER" id="PTHR11071:SF561">
    <property type="entry name" value="PEPTIDYL-PROLYL CIS-TRANS ISOMERASE D-RELATED"/>
    <property type="match status" value="1"/>
</dbReference>
<dbReference type="SMART" id="SM00028">
    <property type="entry name" value="TPR"/>
    <property type="match status" value="2"/>
</dbReference>
<evidence type="ECO:0000256" key="2">
    <source>
        <dbReference type="ARBA" id="ARBA00013194"/>
    </source>
</evidence>
<evidence type="ECO:0000256" key="3">
    <source>
        <dbReference type="ARBA" id="ARBA00023110"/>
    </source>
</evidence>
<protein>
    <recommendedName>
        <fullName evidence="2">peptidylprolyl isomerase</fullName>
        <ecNumber evidence="2">5.2.1.8</ecNumber>
    </recommendedName>
</protein>
<dbReference type="PROSITE" id="PS50072">
    <property type="entry name" value="CSA_PPIASE_2"/>
    <property type="match status" value="1"/>
</dbReference>
<evidence type="ECO:0000256" key="1">
    <source>
        <dbReference type="ARBA" id="ARBA00000971"/>
    </source>
</evidence>
<evidence type="ECO:0000256" key="5">
    <source>
        <dbReference type="PROSITE-ProRule" id="PRU00339"/>
    </source>
</evidence>
<name>A0A6J2Y7Z6_SITOR</name>
<keyword evidence="3" id="KW-0697">Rotamase</keyword>
<dbReference type="OrthoDB" id="407558at2759"/>
<dbReference type="RefSeq" id="XP_030759943.1">
    <property type="nucleotide sequence ID" value="XM_030904083.1"/>
</dbReference>
<dbReference type="SUPFAM" id="SSF50891">
    <property type="entry name" value="Cyclophilin-like"/>
    <property type="match status" value="1"/>
</dbReference>
<dbReference type="SUPFAM" id="SSF48452">
    <property type="entry name" value="TPR-like"/>
    <property type="match status" value="1"/>
</dbReference>
<comment type="catalytic activity">
    <reaction evidence="1">
        <text>[protein]-peptidylproline (omega=180) = [protein]-peptidylproline (omega=0)</text>
        <dbReference type="Rhea" id="RHEA:16237"/>
        <dbReference type="Rhea" id="RHEA-COMP:10747"/>
        <dbReference type="Rhea" id="RHEA-COMP:10748"/>
        <dbReference type="ChEBI" id="CHEBI:83833"/>
        <dbReference type="ChEBI" id="CHEBI:83834"/>
        <dbReference type="EC" id="5.2.1.8"/>
    </reaction>
</comment>
<dbReference type="InterPro" id="IPR019734">
    <property type="entry name" value="TPR_rpt"/>
</dbReference>
<dbReference type="GO" id="GO:0016018">
    <property type="term" value="F:cyclosporin A binding"/>
    <property type="evidence" value="ECO:0007669"/>
    <property type="project" value="TreeGrafter"/>
</dbReference>
<reference evidence="8" key="1">
    <citation type="submission" date="2025-08" db="UniProtKB">
        <authorList>
            <consortium name="RefSeq"/>
        </authorList>
    </citation>
    <scope>IDENTIFICATION</scope>
    <source>
        <tissue evidence="8">Gonads</tissue>
    </source>
</reference>
<dbReference type="GeneID" id="115885245"/>
<proteinExistence type="predicted"/>
<dbReference type="GO" id="GO:0005739">
    <property type="term" value="C:mitochondrion"/>
    <property type="evidence" value="ECO:0007669"/>
    <property type="project" value="TreeGrafter"/>
</dbReference>
<dbReference type="InterPro" id="IPR011990">
    <property type="entry name" value="TPR-like_helical_dom_sf"/>
</dbReference>
<dbReference type="FunFam" id="2.40.100.10:FF:000025">
    <property type="entry name" value="Peptidyl-prolyl cis-trans isomerase CYP19-2"/>
    <property type="match status" value="1"/>
</dbReference>
<keyword evidence="5" id="KW-0802">TPR repeat</keyword>
<dbReference type="PRINTS" id="PR00153">
    <property type="entry name" value="CSAPPISMRASE"/>
</dbReference>
<organism evidence="7 8">
    <name type="scientific">Sitophilus oryzae</name>
    <name type="common">Rice weevil</name>
    <name type="synonym">Curculio oryzae</name>
    <dbReference type="NCBI Taxonomy" id="7048"/>
    <lineage>
        <taxon>Eukaryota</taxon>
        <taxon>Metazoa</taxon>
        <taxon>Ecdysozoa</taxon>
        <taxon>Arthropoda</taxon>
        <taxon>Hexapoda</taxon>
        <taxon>Insecta</taxon>
        <taxon>Pterygota</taxon>
        <taxon>Neoptera</taxon>
        <taxon>Endopterygota</taxon>
        <taxon>Coleoptera</taxon>
        <taxon>Polyphaga</taxon>
        <taxon>Cucujiformia</taxon>
        <taxon>Curculionidae</taxon>
        <taxon>Dryophthorinae</taxon>
        <taxon>Sitophilus</taxon>
    </lineage>
</organism>